<gene>
    <name evidence="1" type="ORF">SH601_03785</name>
</gene>
<dbReference type="EMBL" id="JAWZSR010000002">
    <property type="protein sequence ID" value="MDX8045099.1"/>
    <property type="molecule type" value="Genomic_DNA"/>
</dbReference>
<proteinExistence type="predicted"/>
<name>A0ACC6M2C1_9BACI</name>
<dbReference type="Proteomes" id="UP001277972">
    <property type="component" value="Unassembled WGS sequence"/>
</dbReference>
<comment type="caution">
    <text evidence="1">The sequence shown here is derived from an EMBL/GenBank/DDBJ whole genome shotgun (WGS) entry which is preliminary data.</text>
</comment>
<protein>
    <submittedName>
        <fullName evidence="1">AraC family transcriptional regulator</fullName>
    </submittedName>
</protein>
<keyword evidence="2" id="KW-1185">Reference proteome</keyword>
<sequence>MKHYSYGFRLKGDFQERVAGLHAIGREIRTDHAYCWDGLQRGEEGRIVFQYTLSGKGTIRIGNDVHSLAAGQAFFVLIPSDHCYYLPEDSTEWEFIYMTIYGKEVRHHFHHITDKYGHVLAFPIQATPIQYILRILDKLKTTSINNGYEASGYAYSFMMECLHALEYEQHEQKHLPLAISKAVSFIEAHYQEDLSLDDIVAVSKLSKYHFTRLFTSSLQQTPIQYVTKVRIQRALDLLRDNDKTIEQIAREVGYTSSNYFSKVFKKLLNETPSKYRRQKDMMPVDQLFID</sequence>
<reference evidence="1" key="1">
    <citation type="submission" date="2023-11" db="EMBL/GenBank/DDBJ databases">
        <title>Gracilibacillus pellucida a moderately halophilic bacterium isolated from saline soil in Xinjiang province.</title>
        <authorList>
            <person name="Zhang Z."/>
            <person name="Tan F."/>
            <person name="Wang Y."/>
            <person name="Xia M."/>
        </authorList>
    </citation>
    <scope>NUCLEOTIDE SEQUENCE</scope>
    <source>
        <strain evidence="1">S3-1-1</strain>
    </source>
</reference>
<organism evidence="1 2">
    <name type="scientific">Gracilibacillus pellucidus</name>
    <dbReference type="NCBI Taxonomy" id="3095368"/>
    <lineage>
        <taxon>Bacteria</taxon>
        <taxon>Bacillati</taxon>
        <taxon>Bacillota</taxon>
        <taxon>Bacilli</taxon>
        <taxon>Bacillales</taxon>
        <taxon>Bacillaceae</taxon>
        <taxon>Gracilibacillus</taxon>
    </lineage>
</organism>
<evidence type="ECO:0000313" key="1">
    <source>
        <dbReference type="EMBL" id="MDX8045099.1"/>
    </source>
</evidence>
<evidence type="ECO:0000313" key="2">
    <source>
        <dbReference type="Proteomes" id="UP001277972"/>
    </source>
</evidence>
<accession>A0ACC6M2C1</accession>